<protein>
    <recommendedName>
        <fullName evidence="3">Dynein heavy chain linker domain-containing protein</fullName>
    </recommendedName>
</protein>
<sequence>MVKSKPPTAAKLKKAVIIPPGPVESILKKSVAVKKVKLPHPTPSLPDPLTVSVVSSPPLLITDVIKKCASAPIRRSAASDSSNYFCDENVYAELWGRVAVWLRKHMAASSSTSSTQQISLLSIGTASHRTFNLGIKIPTFELSQKFALKHNLVQQKSISQTRSSSTHSAASNPTLKFNIKEVIDSKWKATGAPGFINEEKLIYATDSLSNQIGAALSTGKHVRIDFGIGTLVGVNNCITFEFTQRPDVGREGTLQGISPRTRKVKEESGHEYFKEKIVKGLKQDLQQAQEKEDVHKKGQKLFQRSLTFSQPKDGPHPALHADVGIPPAALDSWTPKFQSPRKKEDEIQEVEGFQVPEIDEPQNPAVTMTAQDEGDNFSIMRRGSALSMFEKLKVNEMMSEIDISTAPKLLDSYARLQCSTVSGPMASPSDKIGSYFSIEGTSLCLDKNKGKIVWTKARTKIEEAANEDVFGLKVLGLKQAEKGGEREEGEEKTSNSEQQQQQQQPVEQKPLSAMGATRYLFYLNQGAVPEDKITPFDESLRKSLEEKFKDKDETKIQEFLAEVDVLHLASVRKATLDYILLNEGERERLGIEQVPLDMKTEPYGWGVVQKGAFRSMEWRGKFKNIMQKYQEREIITKPITLVNALFTNFSHLRLVTVPTNYKESLQQQSPQENVVTFEQNQINHLHSVVDEFRTNWLQNLRNVFEESVEVGEYVVDEDLMERHTNALTVVMQNQLRHIVTGSIANLLAFFEMFALDSEEDGEKTAEQMYERETAAESRTGITSLEYKRPIAPFIVDLSVNNASNQFFDEPPVKLTTSKEQMVGRMLNIFDTAVHCFDKFETLHGLARGGKSKLVKILSRNDKFIVKARARIIQIVEENIDRSQDALKVYSQYGYLMHDNSNFSGDIEHLDDVHEIIAKYESSVFELGELPMTLPLCLVKLTCNSLHSTFVKLAERKIRLALEHVVTECMSVNHVTAKAARALWSKLNKKPTTTDELIEAENFLQQVKNQEMPKLEREVQVVREQVGFLFKHHNLHGDTLDSVNATFRQLNELKDQYERATNIVHAERMSFEGNCRDSKKSLLAQMGKIEDAVGEFNYKADLKGMTQKYLEELDALTNQMEIVKIKVTAINKEENKLGWVITEFKQILTIEDMMEPFKALWNIALTFRSEYASWTRSPIFNLDGKEVGKTHGTMAEKMASLKDIFEDNEAAGPSGVAKQILDKLNSFSMYIPLIISLTNSRMTDVHWNEISEILGFEISPEDGSINWTNLMAQGALSQENIDKIALLDAAANKDYDLVVFREFLDEMEVDSFMFKIMLGVDRSHPWAVGGKCLMVDVENMTRVVARVGKHIDQIVLISENANGEEFADRCEAYKSLFTLTAKVGALLLETQVLWRDLVHGTGHAKEQAHQIDLSDEKWRELLDELGEADGEIAMEKVRAENEKLISGPGFAELDTYNDLEERIVEIRDILRAVKGGDDARKLMRRMSRRQSTLRGTAMSIK</sequence>
<evidence type="ECO:0000256" key="2">
    <source>
        <dbReference type="SAM" id="MobiDB-lite"/>
    </source>
</evidence>
<feature type="coiled-coil region" evidence="1">
    <location>
        <begin position="1098"/>
        <end position="1132"/>
    </location>
</feature>
<dbReference type="GO" id="GO:0030286">
    <property type="term" value="C:dynein complex"/>
    <property type="evidence" value="ECO:0007669"/>
    <property type="project" value="InterPro"/>
</dbReference>
<feature type="region of interest" description="Disordered" evidence="2">
    <location>
        <begin position="481"/>
        <end position="509"/>
    </location>
</feature>
<dbReference type="EMBL" id="BRXW01000488">
    <property type="protein sequence ID" value="GMH59279.1"/>
    <property type="molecule type" value="Genomic_DNA"/>
</dbReference>
<dbReference type="PANTHER" id="PTHR22878">
    <property type="entry name" value="DYNEIN HEAVY CHAIN 6, AXONEMAL-LIKE-RELATED"/>
    <property type="match status" value="1"/>
</dbReference>
<gene>
    <name evidence="4" type="ORF">TrLO_g1558</name>
</gene>
<keyword evidence="1" id="KW-0175">Coiled coil</keyword>
<dbReference type="InterPro" id="IPR013602">
    <property type="entry name" value="Dynein_heavy_linker"/>
</dbReference>
<evidence type="ECO:0000256" key="1">
    <source>
        <dbReference type="SAM" id="Coils"/>
    </source>
</evidence>
<dbReference type="Pfam" id="PF08393">
    <property type="entry name" value="DHC_N2"/>
    <property type="match status" value="1"/>
</dbReference>
<feature type="compositionally biased region" description="Basic and acidic residues" evidence="2">
    <location>
        <begin position="481"/>
        <end position="494"/>
    </location>
</feature>
<dbReference type="Proteomes" id="UP001165122">
    <property type="component" value="Unassembled WGS sequence"/>
</dbReference>
<dbReference type="GO" id="GO:0007018">
    <property type="term" value="P:microtubule-based movement"/>
    <property type="evidence" value="ECO:0007669"/>
    <property type="project" value="InterPro"/>
</dbReference>
<evidence type="ECO:0000313" key="5">
    <source>
        <dbReference type="Proteomes" id="UP001165122"/>
    </source>
</evidence>
<dbReference type="GO" id="GO:0051959">
    <property type="term" value="F:dynein light intermediate chain binding"/>
    <property type="evidence" value="ECO:0007669"/>
    <property type="project" value="InterPro"/>
</dbReference>
<feature type="domain" description="Dynein heavy chain linker" evidence="3">
    <location>
        <begin position="1149"/>
        <end position="1424"/>
    </location>
</feature>
<dbReference type="GO" id="GO:0045505">
    <property type="term" value="F:dynein intermediate chain binding"/>
    <property type="evidence" value="ECO:0007669"/>
    <property type="project" value="InterPro"/>
</dbReference>
<dbReference type="OrthoDB" id="190320at2759"/>
<accession>A0A9W6ZR82</accession>
<proteinExistence type="predicted"/>
<dbReference type="InterPro" id="IPR026983">
    <property type="entry name" value="DHC"/>
</dbReference>
<evidence type="ECO:0000313" key="4">
    <source>
        <dbReference type="EMBL" id="GMH59279.1"/>
    </source>
</evidence>
<reference evidence="5" key="1">
    <citation type="journal article" date="2023" name="Commun. Biol.">
        <title>Genome analysis of Parmales, the sister group of diatoms, reveals the evolutionary specialization of diatoms from phago-mixotrophs to photoautotrophs.</title>
        <authorList>
            <person name="Ban H."/>
            <person name="Sato S."/>
            <person name="Yoshikawa S."/>
            <person name="Yamada K."/>
            <person name="Nakamura Y."/>
            <person name="Ichinomiya M."/>
            <person name="Sato N."/>
            <person name="Blanc-Mathieu R."/>
            <person name="Endo H."/>
            <person name="Kuwata A."/>
            <person name="Ogata H."/>
        </authorList>
    </citation>
    <scope>NUCLEOTIDE SEQUENCE [LARGE SCALE GENOMIC DNA]</scope>
    <source>
        <strain evidence="5">NIES 3700</strain>
    </source>
</reference>
<evidence type="ECO:0000259" key="3">
    <source>
        <dbReference type="Pfam" id="PF08393"/>
    </source>
</evidence>
<keyword evidence="5" id="KW-1185">Reference proteome</keyword>
<name>A0A9W6ZR82_9STRA</name>
<dbReference type="PANTHER" id="PTHR22878:SF70">
    <property type="entry name" value="DYNEIN HEAVY CHAIN 2, AXONEMAL"/>
    <property type="match status" value="1"/>
</dbReference>
<organism evidence="4 5">
    <name type="scientific">Triparma laevis f. longispina</name>
    <dbReference type="NCBI Taxonomy" id="1714387"/>
    <lineage>
        <taxon>Eukaryota</taxon>
        <taxon>Sar</taxon>
        <taxon>Stramenopiles</taxon>
        <taxon>Ochrophyta</taxon>
        <taxon>Bolidophyceae</taxon>
        <taxon>Parmales</taxon>
        <taxon>Triparmaceae</taxon>
        <taxon>Triparma</taxon>
    </lineage>
</organism>
<comment type="caution">
    <text evidence="4">The sequence shown here is derived from an EMBL/GenBank/DDBJ whole genome shotgun (WGS) entry which is preliminary data.</text>
</comment>